<keyword evidence="5" id="KW-0645">Protease</keyword>
<evidence type="ECO:0000313" key="6">
    <source>
        <dbReference type="Proteomes" id="UP000541969"/>
    </source>
</evidence>
<dbReference type="Gene3D" id="2.120.10.30">
    <property type="entry name" value="TolB, C-terminal domain"/>
    <property type="match status" value="2"/>
</dbReference>
<evidence type="ECO:0000313" key="5">
    <source>
        <dbReference type="EMBL" id="NYJ08897.1"/>
    </source>
</evidence>
<dbReference type="InterPro" id="IPR029058">
    <property type="entry name" value="AB_hydrolase_fold"/>
</dbReference>
<comment type="caution">
    <text evidence="5">The sequence shown here is derived from an EMBL/GenBank/DDBJ whole genome shotgun (WGS) entry which is preliminary data.</text>
</comment>
<dbReference type="GO" id="GO:0004177">
    <property type="term" value="F:aminopeptidase activity"/>
    <property type="evidence" value="ECO:0007669"/>
    <property type="project" value="UniProtKB-KW"/>
</dbReference>
<evidence type="ECO:0000256" key="1">
    <source>
        <dbReference type="ARBA" id="ARBA00022801"/>
    </source>
</evidence>
<dbReference type="PANTHER" id="PTHR42776">
    <property type="entry name" value="SERINE PEPTIDASE S9 FAMILY MEMBER"/>
    <property type="match status" value="1"/>
</dbReference>
<evidence type="ECO:0000259" key="4">
    <source>
        <dbReference type="Pfam" id="PF00326"/>
    </source>
</evidence>
<dbReference type="Pfam" id="PF07676">
    <property type="entry name" value="PD40"/>
    <property type="match status" value="3"/>
</dbReference>
<reference evidence="5 6" key="1">
    <citation type="submission" date="2020-07" db="EMBL/GenBank/DDBJ databases">
        <title>Sequencing the genomes of 1000 actinobacteria strains.</title>
        <authorList>
            <person name="Klenk H.-P."/>
        </authorList>
    </citation>
    <scope>NUCLEOTIDE SEQUENCE [LARGE SCALE GENOMIC DNA]</scope>
    <source>
        <strain evidence="5 6">DSM 104001</strain>
    </source>
</reference>
<keyword evidence="5" id="KW-0031">Aminopeptidase</keyword>
<feature type="domain" description="Peptidase S9 prolyl oligopeptidase catalytic" evidence="4">
    <location>
        <begin position="442"/>
        <end position="645"/>
    </location>
</feature>
<name>A0A853CMX0_9ACTN</name>
<dbReference type="InterPro" id="IPR001375">
    <property type="entry name" value="Peptidase_S9_cat"/>
</dbReference>
<dbReference type="RefSeq" id="WP_179721840.1">
    <property type="nucleotide sequence ID" value="NZ_JACBZT010000001.1"/>
</dbReference>
<gene>
    <name evidence="5" type="ORF">GGQ55_005175</name>
</gene>
<dbReference type="Proteomes" id="UP000541969">
    <property type="component" value="Unassembled WGS sequence"/>
</dbReference>
<keyword evidence="1" id="KW-0378">Hydrolase</keyword>
<dbReference type="SUPFAM" id="SSF53474">
    <property type="entry name" value="alpha/beta-Hydrolases"/>
    <property type="match status" value="1"/>
</dbReference>
<dbReference type="GO" id="GO:0006508">
    <property type="term" value="P:proteolysis"/>
    <property type="evidence" value="ECO:0007669"/>
    <property type="project" value="InterPro"/>
</dbReference>
<dbReference type="PANTHER" id="PTHR42776:SF27">
    <property type="entry name" value="DIPEPTIDYL PEPTIDASE FAMILY MEMBER 6"/>
    <property type="match status" value="1"/>
</dbReference>
<organism evidence="5 6">
    <name type="scientific">Petropleomorpha daqingensis</name>
    <dbReference type="NCBI Taxonomy" id="2026353"/>
    <lineage>
        <taxon>Bacteria</taxon>
        <taxon>Bacillati</taxon>
        <taxon>Actinomycetota</taxon>
        <taxon>Actinomycetes</taxon>
        <taxon>Geodermatophilales</taxon>
        <taxon>Geodermatophilaceae</taxon>
        <taxon>Petropleomorpha</taxon>
    </lineage>
</organism>
<accession>A0A853CMX0</accession>
<dbReference type="InterPro" id="IPR011042">
    <property type="entry name" value="6-blade_b-propeller_TolB-like"/>
</dbReference>
<keyword evidence="6" id="KW-1185">Reference proteome</keyword>
<feature type="region of interest" description="Disordered" evidence="3">
    <location>
        <begin position="664"/>
        <end position="684"/>
    </location>
</feature>
<dbReference type="GO" id="GO:0004252">
    <property type="term" value="F:serine-type endopeptidase activity"/>
    <property type="evidence" value="ECO:0007669"/>
    <property type="project" value="TreeGrafter"/>
</dbReference>
<dbReference type="Gene3D" id="3.40.50.1820">
    <property type="entry name" value="alpha/beta hydrolase"/>
    <property type="match status" value="1"/>
</dbReference>
<evidence type="ECO:0000256" key="2">
    <source>
        <dbReference type="ARBA" id="ARBA00022825"/>
    </source>
</evidence>
<dbReference type="SUPFAM" id="SSF82171">
    <property type="entry name" value="DPP6 N-terminal domain-like"/>
    <property type="match status" value="1"/>
</dbReference>
<dbReference type="EMBL" id="JACBZT010000001">
    <property type="protein sequence ID" value="NYJ08897.1"/>
    <property type="molecule type" value="Genomic_DNA"/>
</dbReference>
<evidence type="ECO:0000256" key="3">
    <source>
        <dbReference type="SAM" id="MobiDB-lite"/>
    </source>
</evidence>
<proteinExistence type="predicted"/>
<protein>
    <submittedName>
        <fullName evidence="5">Dipeptidyl aminopeptidase/acylaminoacyl peptidase</fullName>
    </submittedName>
</protein>
<keyword evidence="2" id="KW-0720">Serine protease</keyword>
<dbReference type="Pfam" id="PF00326">
    <property type="entry name" value="Peptidase_S9"/>
    <property type="match status" value="1"/>
</dbReference>
<dbReference type="InterPro" id="IPR011659">
    <property type="entry name" value="WD40"/>
</dbReference>
<sequence>MRPTDLALLRTPGVPTVSPDGRIAVVAVSRLDLEADEYRGQLWAVPTDGSAPARPLTSGHRDSAPAFSPDGRWLAYLSARPGGRPQLHVLPTSGGAARQLTSCAMGAGAPVWSPDSRRLAFVARVPEEGRYGTVEGVGPEAEPPRLITTFQYRQDDVGFVADRRSQVFVVALPEDGTDDAAAPPQPVQVTTGDADCADVTWSPDGTELAFVSARHERADRDLVTDVYVVRTDGSQLRRVTESRGDCSRPAYDRTGRTIYVTAVPDLGEDGLGFVGSQETLCRVDAAGGPLQPLLDPEEHQRGDETPATVLAEGAALFGVERKGAVELLRVPLDGGAPVALVDGPFTVRGFAVGGGVVVATVAHDRSPGELVAITPGRRRRLTEFGKELGATGRVHRMEERTATAPDGYPVHGWVTVPDGPGPHPVLLTIHGGPFAQYGWTLFDETQAYVSAGYAVVQCNPRGSSGYGQAHGRSIQGRWGTLDADDVLAFLDAALEDPRLDAERVGIMGGSYGGYLTTLLITRTTRFVAAISERAFLDPVSFVGSSDIGWFFPDAYLGTDPTAIAAQSPMAAVGMIETPTFVIHSEEDWRCPVEQGLRLYVALKRRGVPTELLLFPGEGHELSRSGRPKHRLARLEHVLRWWARWLPTPQNQGVVELPVATATPTVDTGEPVDPTPLTVRKTRVP</sequence>
<dbReference type="AlphaFoldDB" id="A0A853CMX0"/>